<keyword evidence="5" id="KW-1185">Reference proteome</keyword>
<dbReference type="Gene3D" id="3.40.50.150">
    <property type="entry name" value="Vaccinia Virus protein VP39"/>
    <property type="match status" value="1"/>
</dbReference>
<proteinExistence type="predicted"/>
<dbReference type="EMBL" id="JAUTWS010000155">
    <property type="protein sequence ID" value="MDO9714045.1"/>
    <property type="molecule type" value="Genomic_DNA"/>
</dbReference>
<evidence type="ECO:0000259" key="3">
    <source>
        <dbReference type="Pfam" id="PF05050"/>
    </source>
</evidence>
<feature type="region of interest" description="Disordered" evidence="2">
    <location>
        <begin position="427"/>
        <end position="460"/>
    </location>
</feature>
<dbReference type="Pfam" id="PF05050">
    <property type="entry name" value="Methyltransf_21"/>
    <property type="match status" value="1"/>
</dbReference>
<dbReference type="NCBIfam" id="TIGR01444">
    <property type="entry name" value="fkbM_fam"/>
    <property type="match status" value="1"/>
</dbReference>
<dbReference type="InterPro" id="IPR006342">
    <property type="entry name" value="FkbM_mtfrase"/>
</dbReference>
<sequence length="491" mass="53826">MTFVSYAQNFEDVMLRRAFRDVAEGFYVDVGAWYPELHSVTKALYDAGWHGINIEPGPIFAQLAAARPRDINLQVALGEQPCRMPLHVFRVGNDVLGTSSLHGGPAPDIPGEVVEETIEVEVTTLARVLDEHAPGQHIHVLKIDAEGAEAAILRSTDWRRYRPELLVIEATRPQSQDRTDGEWTPLLTAAGYHHVWFDGLNAWFLREESMARAEAFRAPPNIFDDFRVHDPEGDRARAAAEAWGRSLEEAVQHGSREQERLQTLLQASQQHATALEAALQRARSEHAALEQRNATLEQSNATLEQRNAMLERSVAQTEDELRRTVTARAAAAACAAAFEQETAELKARLAGMANDLEAAQATAAAARAEAHALLAERWRLTNRLEIENGPRVLTALLPLARVLRRIAWRGRIPAPVIPPEIEHLVGMAPSASTPPPAPVSAPPGGPDIGHAASTGNDPRLARSVETALLTIALRSEPQAEHSDRTRLPAEA</sequence>
<keyword evidence="4" id="KW-0808">Transferase</keyword>
<feature type="coiled-coil region" evidence="1">
    <location>
        <begin position="265"/>
        <end position="376"/>
    </location>
</feature>
<evidence type="ECO:0000256" key="2">
    <source>
        <dbReference type="SAM" id="MobiDB-lite"/>
    </source>
</evidence>
<dbReference type="SUPFAM" id="SSF53335">
    <property type="entry name" value="S-adenosyl-L-methionine-dependent methyltransferases"/>
    <property type="match status" value="1"/>
</dbReference>
<feature type="domain" description="Methyltransferase FkbM" evidence="3">
    <location>
        <begin position="29"/>
        <end position="192"/>
    </location>
</feature>
<dbReference type="Proteomes" id="UP001243009">
    <property type="component" value="Unassembled WGS sequence"/>
</dbReference>
<dbReference type="GO" id="GO:0032259">
    <property type="term" value="P:methylation"/>
    <property type="evidence" value="ECO:0007669"/>
    <property type="project" value="UniProtKB-KW"/>
</dbReference>
<evidence type="ECO:0000313" key="5">
    <source>
        <dbReference type="Proteomes" id="UP001243009"/>
    </source>
</evidence>
<feature type="compositionally biased region" description="Pro residues" evidence="2">
    <location>
        <begin position="432"/>
        <end position="445"/>
    </location>
</feature>
<reference evidence="4 5" key="1">
    <citation type="submission" date="2023-08" db="EMBL/GenBank/DDBJ databases">
        <title>The draft genome sequence of Paracraurococcus sp. LOR1-02.</title>
        <authorList>
            <person name="Kingkaew E."/>
            <person name="Tanasupawat S."/>
        </authorList>
    </citation>
    <scope>NUCLEOTIDE SEQUENCE [LARGE SCALE GENOMIC DNA]</scope>
    <source>
        <strain evidence="4 5">LOR1-02</strain>
    </source>
</reference>
<keyword evidence="1" id="KW-0175">Coiled coil</keyword>
<organism evidence="4 5">
    <name type="scientific">Paracraurococcus lichenis</name>
    <dbReference type="NCBI Taxonomy" id="3064888"/>
    <lineage>
        <taxon>Bacteria</taxon>
        <taxon>Pseudomonadati</taxon>
        <taxon>Pseudomonadota</taxon>
        <taxon>Alphaproteobacteria</taxon>
        <taxon>Acetobacterales</taxon>
        <taxon>Roseomonadaceae</taxon>
        <taxon>Paracraurococcus</taxon>
    </lineage>
</organism>
<evidence type="ECO:0000256" key="1">
    <source>
        <dbReference type="SAM" id="Coils"/>
    </source>
</evidence>
<evidence type="ECO:0000313" key="4">
    <source>
        <dbReference type="EMBL" id="MDO9714045.1"/>
    </source>
</evidence>
<keyword evidence="4" id="KW-0489">Methyltransferase</keyword>
<dbReference type="GO" id="GO:0008168">
    <property type="term" value="F:methyltransferase activity"/>
    <property type="evidence" value="ECO:0007669"/>
    <property type="project" value="UniProtKB-KW"/>
</dbReference>
<accession>A0ABT9EDT7</accession>
<dbReference type="RefSeq" id="WP_305108889.1">
    <property type="nucleotide sequence ID" value="NZ_JAUTWS010000155.1"/>
</dbReference>
<name>A0ABT9EDT7_9PROT</name>
<protein>
    <submittedName>
        <fullName evidence="4">FkbM family methyltransferase</fullName>
    </submittedName>
</protein>
<comment type="caution">
    <text evidence="4">The sequence shown here is derived from an EMBL/GenBank/DDBJ whole genome shotgun (WGS) entry which is preliminary data.</text>
</comment>
<dbReference type="InterPro" id="IPR029063">
    <property type="entry name" value="SAM-dependent_MTases_sf"/>
</dbReference>
<gene>
    <name evidence="4" type="ORF">Q7A36_37435</name>
</gene>